<dbReference type="Gene3D" id="3.40.50.150">
    <property type="entry name" value="Vaccinia Virus protein VP39"/>
    <property type="match status" value="1"/>
</dbReference>
<dbReference type="InterPro" id="IPR013216">
    <property type="entry name" value="Methyltransf_11"/>
</dbReference>
<dbReference type="Proteomes" id="UP001566476">
    <property type="component" value="Unassembled WGS sequence"/>
</dbReference>
<dbReference type="EC" id="2.4.-.-" evidence="5"/>
<protein>
    <submittedName>
        <fullName evidence="5">Glycosyltransferase</fullName>
        <ecNumber evidence="5">2.4.-.-</ecNumber>
    </submittedName>
</protein>
<evidence type="ECO:0000256" key="1">
    <source>
        <dbReference type="ARBA" id="ARBA00022676"/>
    </source>
</evidence>
<dbReference type="SUPFAM" id="SSF53335">
    <property type="entry name" value="S-adenosyl-L-methionine-dependent methyltransferases"/>
    <property type="match status" value="1"/>
</dbReference>
<dbReference type="PANTHER" id="PTHR45947">
    <property type="entry name" value="SULFOQUINOVOSYL TRANSFERASE SQD2"/>
    <property type="match status" value="1"/>
</dbReference>
<evidence type="ECO:0000313" key="6">
    <source>
        <dbReference type="Proteomes" id="UP001566476"/>
    </source>
</evidence>
<dbReference type="InterPro" id="IPR050194">
    <property type="entry name" value="Glycosyltransferase_grp1"/>
</dbReference>
<comment type="caution">
    <text evidence="5">The sequence shown here is derived from an EMBL/GenBank/DDBJ whole genome shotgun (WGS) entry which is preliminary data.</text>
</comment>
<dbReference type="Pfam" id="PF13439">
    <property type="entry name" value="Glyco_transf_4"/>
    <property type="match status" value="1"/>
</dbReference>
<organism evidence="5 6">
    <name type="scientific">Kineococcus mangrovi</name>
    <dbReference type="NCBI Taxonomy" id="1660183"/>
    <lineage>
        <taxon>Bacteria</taxon>
        <taxon>Bacillati</taxon>
        <taxon>Actinomycetota</taxon>
        <taxon>Actinomycetes</taxon>
        <taxon>Kineosporiales</taxon>
        <taxon>Kineosporiaceae</taxon>
        <taxon>Kineococcus</taxon>
    </lineage>
</organism>
<gene>
    <name evidence="5" type="ORF">AB2L28_19395</name>
</gene>
<evidence type="ECO:0000259" key="4">
    <source>
        <dbReference type="Pfam" id="PF13439"/>
    </source>
</evidence>
<sequence>MSPDAAGGPRRVVVLGPAHPGKGGIAVHTTELARHLAAGGDDVKLVSWARLYPGLLYPGEVALPDAVPEVPEFTPTLRPLSWSSPASWWRTGRRIAQADLVVIAHVVPLQVPALLTVLAAMRSARSGARTVVVAHNVLPHEPNPGDELLVSRLFAAVDGVVVHSEAQAALAHTHGARRVVPADLPPHLPGGPKLAGEPGSRVPRDGGVRLLSLGVVREYKGLDLLLEALDEAHQRGFDARLTIAGELWGAAGRRVRELATAPGTRGHVDLREGYVPAARIPELMATHDAVVLPYRSGTASQNALLAFAHGLPVLATRVGSFPAQVRDGVDGVLVEPGSAAALAQGLLSLAGGGLQALRENVQAPDLDAPWDAYLGAVDEAALGGTAAAPPGGRALAVAKRGAEHALWARVGVQRRVGEQLATRRLAAAPAARPVPSGVPRTGVLHDGAEVADALAQTKRLHLPAHPDAPKNWDALGAVAAVLTLADDGSRTARVLDAGSARYSPVLPWLRLYGLGRTRGDLAGINLEFGATVHRDGVEFRRGDVTDTGLPDGSLDAVTCMSVIEHGVPIAGFLTETARVLRPGGVLALSTDYDCDPPDTTGVTAYGAPVKIFSPADLRDLVALAARVGLDLVGELTDDVLAHPERPVHWKRTGLDYTFVLLTFVRR</sequence>
<dbReference type="Gene3D" id="3.40.50.2000">
    <property type="entry name" value="Glycogen Phosphorylase B"/>
    <property type="match status" value="2"/>
</dbReference>
<feature type="domain" description="Glycosyltransferase subfamily 4-like N-terminal" evidence="4">
    <location>
        <begin position="23"/>
        <end position="177"/>
    </location>
</feature>
<keyword evidence="6" id="KW-1185">Reference proteome</keyword>
<feature type="domain" description="Methyltransferase type 11" evidence="3">
    <location>
        <begin position="531"/>
        <end position="587"/>
    </location>
</feature>
<dbReference type="CDD" id="cd02440">
    <property type="entry name" value="AdoMet_MTases"/>
    <property type="match status" value="1"/>
</dbReference>
<proteinExistence type="predicted"/>
<name>A0ABV4I6U5_9ACTN</name>
<dbReference type="Pfam" id="PF08241">
    <property type="entry name" value="Methyltransf_11"/>
    <property type="match status" value="1"/>
</dbReference>
<dbReference type="InterPro" id="IPR028098">
    <property type="entry name" value="Glyco_trans_4-like_N"/>
</dbReference>
<dbReference type="Pfam" id="PF13692">
    <property type="entry name" value="Glyco_trans_1_4"/>
    <property type="match status" value="1"/>
</dbReference>
<evidence type="ECO:0000256" key="2">
    <source>
        <dbReference type="ARBA" id="ARBA00022679"/>
    </source>
</evidence>
<reference evidence="5 6" key="1">
    <citation type="submission" date="2024-07" db="EMBL/GenBank/DDBJ databases">
        <authorList>
            <person name="Thanompreechachai J."/>
            <person name="Duangmal K."/>
        </authorList>
    </citation>
    <scope>NUCLEOTIDE SEQUENCE [LARGE SCALE GENOMIC DNA]</scope>
    <source>
        <strain evidence="5 6">TBRC 1896</strain>
    </source>
</reference>
<dbReference type="SUPFAM" id="SSF53756">
    <property type="entry name" value="UDP-Glycosyltransferase/glycogen phosphorylase"/>
    <property type="match status" value="1"/>
</dbReference>
<keyword evidence="1 5" id="KW-0328">Glycosyltransferase</keyword>
<accession>A0ABV4I6U5</accession>
<dbReference type="GO" id="GO:0016757">
    <property type="term" value="F:glycosyltransferase activity"/>
    <property type="evidence" value="ECO:0007669"/>
    <property type="project" value="UniProtKB-KW"/>
</dbReference>
<dbReference type="PANTHER" id="PTHR45947:SF3">
    <property type="entry name" value="SULFOQUINOVOSYL TRANSFERASE SQD2"/>
    <property type="match status" value="1"/>
</dbReference>
<dbReference type="EMBL" id="JBGGTQ010000011">
    <property type="protein sequence ID" value="MEZ0494408.1"/>
    <property type="molecule type" value="Genomic_DNA"/>
</dbReference>
<evidence type="ECO:0000313" key="5">
    <source>
        <dbReference type="EMBL" id="MEZ0494408.1"/>
    </source>
</evidence>
<dbReference type="InterPro" id="IPR029063">
    <property type="entry name" value="SAM-dependent_MTases_sf"/>
</dbReference>
<dbReference type="RefSeq" id="WP_370720640.1">
    <property type="nucleotide sequence ID" value="NZ_JBGGTQ010000011.1"/>
</dbReference>
<evidence type="ECO:0000259" key="3">
    <source>
        <dbReference type="Pfam" id="PF08241"/>
    </source>
</evidence>
<keyword evidence="2 5" id="KW-0808">Transferase</keyword>